<feature type="domain" description="N-acetyltransferase" evidence="1">
    <location>
        <begin position="1"/>
        <end position="148"/>
    </location>
</feature>
<evidence type="ECO:0000313" key="3">
    <source>
        <dbReference type="Proteomes" id="UP000186685"/>
    </source>
</evidence>
<dbReference type="PROSITE" id="PS51186">
    <property type="entry name" value="GNAT"/>
    <property type="match status" value="1"/>
</dbReference>
<evidence type="ECO:0000259" key="1">
    <source>
        <dbReference type="PROSITE" id="PS51186"/>
    </source>
</evidence>
<name>A0A854C165_9BACT</name>
<dbReference type="CDD" id="cd04301">
    <property type="entry name" value="NAT_SF"/>
    <property type="match status" value="1"/>
</dbReference>
<sequence>MDVKIMQEEITELPSICKLIESAFADMQESDHQEHCLVDRLHKSDTYIPELSLVAKSEKGKIIGYILLTKVKIVSENGVQTSLAVAPLAVLPEYQNRGIGGMLLNEAHKRAAALGYGTAVLLGHKDYYPRFGYRKAADYGIEFPFDAPSECCQVVELIPDALKNVNGIVHYPAVFFE</sequence>
<dbReference type="Pfam" id="PF13508">
    <property type="entry name" value="Acetyltransf_7"/>
    <property type="match status" value="1"/>
</dbReference>
<protein>
    <submittedName>
        <fullName evidence="2">GNAT family N-acetyltransferase</fullName>
    </submittedName>
</protein>
<dbReference type="AlphaFoldDB" id="A0A854C165"/>
<dbReference type="Gene3D" id="3.40.630.30">
    <property type="match status" value="1"/>
</dbReference>
<evidence type="ECO:0000313" key="2">
    <source>
        <dbReference type="EMBL" id="OKZ10540.1"/>
    </source>
</evidence>
<gene>
    <name evidence="2" type="ORF">BHV76_06595</name>
</gene>
<organism evidence="2 3">
    <name type="scientific">Phocaeicola plebeius</name>
    <dbReference type="NCBI Taxonomy" id="310297"/>
    <lineage>
        <taxon>Bacteria</taxon>
        <taxon>Pseudomonadati</taxon>
        <taxon>Bacteroidota</taxon>
        <taxon>Bacteroidia</taxon>
        <taxon>Bacteroidales</taxon>
        <taxon>Bacteroidaceae</taxon>
        <taxon>Phocaeicola</taxon>
    </lineage>
</organism>
<dbReference type="EMBL" id="MNQR01000019">
    <property type="protein sequence ID" value="OKZ10540.1"/>
    <property type="molecule type" value="Genomic_DNA"/>
</dbReference>
<comment type="caution">
    <text evidence="2">The sequence shown here is derived from an EMBL/GenBank/DDBJ whole genome shotgun (WGS) entry which is preliminary data.</text>
</comment>
<keyword evidence="2" id="KW-0808">Transferase</keyword>
<reference evidence="2 3" key="1">
    <citation type="journal article" date="2016" name="Nat. Biotechnol.">
        <title>Measurement of bacterial replication rates in microbial communities.</title>
        <authorList>
            <person name="Brown C.T."/>
            <person name="Olm M.R."/>
            <person name="Thomas B.C."/>
            <person name="Banfield J.F."/>
        </authorList>
    </citation>
    <scope>NUCLEOTIDE SEQUENCE [LARGE SCALE GENOMIC DNA]</scope>
    <source>
        <strain evidence="2">45_130</strain>
    </source>
</reference>
<proteinExistence type="predicted"/>
<dbReference type="InterPro" id="IPR000182">
    <property type="entry name" value="GNAT_dom"/>
</dbReference>
<dbReference type="GO" id="GO:0016747">
    <property type="term" value="F:acyltransferase activity, transferring groups other than amino-acyl groups"/>
    <property type="evidence" value="ECO:0007669"/>
    <property type="project" value="InterPro"/>
</dbReference>
<dbReference type="InterPro" id="IPR016181">
    <property type="entry name" value="Acyl_CoA_acyltransferase"/>
</dbReference>
<dbReference type="Proteomes" id="UP000186685">
    <property type="component" value="Unassembled WGS sequence"/>
</dbReference>
<dbReference type="SUPFAM" id="SSF55729">
    <property type="entry name" value="Acyl-CoA N-acyltransferases (Nat)"/>
    <property type="match status" value="1"/>
</dbReference>
<accession>A0A854C165</accession>